<sequence>YKRPPRTLLVPLPGSTQHRDLDTHRSDTVINTDRDHL</sequence>
<organism evidence="2 3">
    <name type="scientific">Staurois parvus</name>
    <dbReference type="NCBI Taxonomy" id="386267"/>
    <lineage>
        <taxon>Eukaryota</taxon>
        <taxon>Metazoa</taxon>
        <taxon>Chordata</taxon>
        <taxon>Craniata</taxon>
        <taxon>Vertebrata</taxon>
        <taxon>Euteleostomi</taxon>
        <taxon>Amphibia</taxon>
        <taxon>Batrachia</taxon>
        <taxon>Anura</taxon>
        <taxon>Neobatrachia</taxon>
        <taxon>Ranoidea</taxon>
        <taxon>Ranidae</taxon>
        <taxon>Staurois</taxon>
    </lineage>
</organism>
<comment type="caution">
    <text evidence="2">The sequence shown here is derived from an EMBL/GenBank/DDBJ whole genome shotgun (WGS) entry which is preliminary data.</text>
</comment>
<feature type="region of interest" description="Disordered" evidence="1">
    <location>
        <begin position="1"/>
        <end position="37"/>
    </location>
</feature>
<name>A0ABN9CSF0_9NEOB</name>
<keyword evidence="3" id="KW-1185">Reference proteome</keyword>
<reference evidence="2" key="1">
    <citation type="submission" date="2023-05" db="EMBL/GenBank/DDBJ databases">
        <authorList>
            <person name="Stuckert A."/>
        </authorList>
    </citation>
    <scope>NUCLEOTIDE SEQUENCE</scope>
</reference>
<evidence type="ECO:0000313" key="2">
    <source>
        <dbReference type="EMBL" id="CAI9562353.1"/>
    </source>
</evidence>
<feature type="non-terminal residue" evidence="2">
    <location>
        <position position="1"/>
    </location>
</feature>
<dbReference type="Proteomes" id="UP001162483">
    <property type="component" value="Unassembled WGS sequence"/>
</dbReference>
<accession>A0ABN9CSF0</accession>
<protein>
    <submittedName>
        <fullName evidence="2">Uncharacterized protein</fullName>
    </submittedName>
</protein>
<dbReference type="EMBL" id="CATNWA010011825">
    <property type="protein sequence ID" value="CAI9562353.1"/>
    <property type="molecule type" value="Genomic_DNA"/>
</dbReference>
<gene>
    <name evidence="2" type="ORF">SPARVUS_LOCUS5597791</name>
</gene>
<proteinExistence type="predicted"/>
<feature type="compositionally biased region" description="Basic and acidic residues" evidence="1">
    <location>
        <begin position="17"/>
        <end position="37"/>
    </location>
</feature>
<evidence type="ECO:0000256" key="1">
    <source>
        <dbReference type="SAM" id="MobiDB-lite"/>
    </source>
</evidence>
<evidence type="ECO:0000313" key="3">
    <source>
        <dbReference type="Proteomes" id="UP001162483"/>
    </source>
</evidence>